<keyword evidence="2" id="KW-1185">Reference proteome</keyword>
<protein>
    <submittedName>
        <fullName evidence="1">Uncharacterized protein</fullName>
    </submittedName>
</protein>
<comment type="caution">
    <text evidence="1">The sequence shown here is derived from an EMBL/GenBank/DDBJ whole genome shotgun (WGS) entry which is preliminary data.</text>
</comment>
<accession>A0A3S5BF87</accession>
<name>A0A3S5BF87_9PLAT</name>
<evidence type="ECO:0000313" key="1">
    <source>
        <dbReference type="EMBL" id="VEL43048.1"/>
    </source>
</evidence>
<dbReference type="AlphaFoldDB" id="A0A3S5BF87"/>
<proteinExistence type="predicted"/>
<sequence>MTQLQSQPLVPSFTLQPSCLPGAPLTLFSSSHRAPAIIAPRPGSPVSGSLSLPLATSCLLPGSPMGPQQQAQMSRQTPPTSVTFSLNLAGPSPTGLIAQPGGHVLAPISSTTCTSVTNATAVCAPGVSTTQLLTSGLPQHATVFSLANHQSSPQTQQLHQQPVSLATASPCPTGTVAIALSHNLPPNCLTTPQGHLVTSTSSLRGGVHPGPTLLVPLAPAAAQSLHSVVQLQTLQSTSLPVGLASLPSEPLATAAGSGVGPARFLIAEPASTVSLLPHLSQQQPLTASLGHVIAPSIGPFLASQGPTCFPGPRMAGGQQMFRFK</sequence>
<dbReference type="Proteomes" id="UP000784294">
    <property type="component" value="Unassembled WGS sequence"/>
</dbReference>
<dbReference type="EMBL" id="CAAALY010278437">
    <property type="protein sequence ID" value="VEL43048.1"/>
    <property type="molecule type" value="Genomic_DNA"/>
</dbReference>
<evidence type="ECO:0000313" key="2">
    <source>
        <dbReference type="Proteomes" id="UP000784294"/>
    </source>
</evidence>
<organism evidence="1 2">
    <name type="scientific">Protopolystoma xenopodis</name>
    <dbReference type="NCBI Taxonomy" id="117903"/>
    <lineage>
        <taxon>Eukaryota</taxon>
        <taxon>Metazoa</taxon>
        <taxon>Spiralia</taxon>
        <taxon>Lophotrochozoa</taxon>
        <taxon>Platyhelminthes</taxon>
        <taxon>Monogenea</taxon>
        <taxon>Polyopisthocotylea</taxon>
        <taxon>Polystomatidea</taxon>
        <taxon>Polystomatidae</taxon>
        <taxon>Protopolystoma</taxon>
    </lineage>
</organism>
<gene>
    <name evidence="1" type="ORF">PXEA_LOCUS36488</name>
</gene>
<reference evidence="1" key="1">
    <citation type="submission" date="2018-11" db="EMBL/GenBank/DDBJ databases">
        <authorList>
            <consortium name="Pathogen Informatics"/>
        </authorList>
    </citation>
    <scope>NUCLEOTIDE SEQUENCE</scope>
</reference>